<reference evidence="2 3" key="1">
    <citation type="submission" date="2016-11" db="EMBL/GenBank/DDBJ databases">
        <authorList>
            <person name="Jaros S."/>
            <person name="Januszkiewicz K."/>
            <person name="Wedrychowicz H."/>
        </authorList>
    </citation>
    <scope>NUCLEOTIDE SEQUENCE [LARGE SCALE GENOMIC DNA]</scope>
    <source>
        <strain evidence="2 3">IBRC-M 10683</strain>
    </source>
</reference>
<feature type="domain" description="N-acetyltransferase" evidence="1">
    <location>
        <begin position="15"/>
        <end position="178"/>
    </location>
</feature>
<proteinExistence type="predicted"/>
<keyword evidence="2" id="KW-0808">Transferase</keyword>
<sequence>MISLKEKPTILGQKIILRPFDVEKDFPYIEECMQDPVVIKYTGSSDDYNREEVYEWYRTRKDQADRLDLAIVDQSTKIMVGEVVVNLFDETRNSMNFRILIGPRGRDKGLGTEATQLIVDYIFKETSLKELTLSVFAFNPRAKRVYEKIGFVIESIDENELEYDGKWIDSINMSLTREDWEKRRNY</sequence>
<gene>
    <name evidence="2" type="ORF">SAMN05216225_103411</name>
</gene>
<evidence type="ECO:0000259" key="1">
    <source>
        <dbReference type="PROSITE" id="PS51186"/>
    </source>
</evidence>
<evidence type="ECO:0000313" key="3">
    <source>
        <dbReference type="Proteomes" id="UP000183988"/>
    </source>
</evidence>
<dbReference type="GO" id="GO:0016747">
    <property type="term" value="F:acyltransferase activity, transferring groups other than amino-acyl groups"/>
    <property type="evidence" value="ECO:0007669"/>
    <property type="project" value="InterPro"/>
</dbReference>
<dbReference type="PANTHER" id="PTHR43415:SF3">
    <property type="entry name" value="GNAT-FAMILY ACETYLTRANSFERASE"/>
    <property type="match status" value="1"/>
</dbReference>
<name>A0A1M5JXD3_9BACI</name>
<keyword evidence="3" id="KW-1185">Reference proteome</keyword>
<dbReference type="Gene3D" id="3.40.630.30">
    <property type="match status" value="1"/>
</dbReference>
<evidence type="ECO:0000313" key="2">
    <source>
        <dbReference type="EMBL" id="SHG45178.1"/>
    </source>
</evidence>
<dbReference type="STRING" id="930117.SAMN05216225_103411"/>
<dbReference type="EMBL" id="FQVW01000034">
    <property type="protein sequence ID" value="SHG45178.1"/>
    <property type="molecule type" value="Genomic_DNA"/>
</dbReference>
<dbReference type="InterPro" id="IPR000182">
    <property type="entry name" value="GNAT_dom"/>
</dbReference>
<organism evidence="2 3">
    <name type="scientific">Ornithinibacillus halophilus</name>
    <dbReference type="NCBI Taxonomy" id="930117"/>
    <lineage>
        <taxon>Bacteria</taxon>
        <taxon>Bacillati</taxon>
        <taxon>Bacillota</taxon>
        <taxon>Bacilli</taxon>
        <taxon>Bacillales</taxon>
        <taxon>Bacillaceae</taxon>
        <taxon>Ornithinibacillus</taxon>
    </lineage>
</organism>
<dbReference type="Proteomes" id="UP000183988">
    <property type="component" value="Unassembled WGS sequence"/>
</dbReference>
<protein>
    <submittedName>
        <fullName evidence="2">Diamine N-acetyltransferase</fullName>
    </submittedName>
</protein>
<dbReference type="Pfam" id="PF13302">
    <property type="entry name" value="Acetyltransf_3"/>
    <property type="match status" value="1"/>
</dbReference>
<dbReference type="AlphaFoldDB" id="A0A1M5JXD3"/>
<dbReference type="InterPro" id="IPR016181">
    <property type="entry name" value="Acyl_CoA_acyltransferase"/>
</dbReference>
<dbReference type="PANTHER" id="PTHR43415">
    <property type="entry name" value="SPERMIDINE N(1)-ACETYLTRANSFERASE"/>
    <property type="match status" value="1"/>
</dbReference>
<dbReference type="PROSITE" id="PS51186">
    <property type="entry name" value="GNAT"/>
    <property type="match status" value="1"/>
</dbReference>
<accession>A0A1M5JXD3</accession>
<dbReference type="SUPFAM" id="SSF55729">
    <property type="entry name" value="Acyl-CoA N-acyltransferases (Nat)"/>
    <property type="match status" value="1"/>
</dbReference>